<sequence length="60" mass="6476">MKSLIPARAALCGLFALAVLATGCKRAGRLLHRARAAVPGLPEPAARARHQVRYRRNSDV</sequence>
<keyword evidence="2" id="KW-1185">Reference proteome</keyword>
<dbReference type="EMBL" id="JBHTEK010000001">
    <property type="protein sequence ID" value="MFC7668146.1"/>
    <property type="molecule type" value="Genomic_DNA"/>
</dbReference>
<proteinExistence type="predicted"/>
<accession>A0ABW2U5P1</accession>
<evidence type="ECO:0008006" key="3">
    <source>
        <dbReference type="Google" id="ProtNLM"/>
    </source>
</evidence>
<dbReference type="PROSITE" id="PS51257">
    <property type="entry name" value="PROKAR_LIPOPROTEIN"/>
    <property type="match status" value="1"/>
</dbReference>
<name>A0ABW2U5P1_9BACT</name>
<gene>
    <name evidence="1" type="ORF">ACFQT0_12690</name>
</gene>
<evidence type="ECO:0000313" key="1">
    <source>
        <dbReference type="EMBL" id="MFC7668146.1"/>
    </source>
</evidence>
<evidence type="ECO:0000313" key="2">
    <source>
        <dbReference type="Proteomes" id="UP001596513"/>
    </source>
</evidence>
<reference evidence="2" key="1">
    <citation type="journal article" date="2019" name="Int. J. Syst. Evol. Microbiol.">
        <title>The Global Catalogue of Microorganisms (GCM) 10K type strain sequencing project: providing services to taxonomists for standard genome sequencing and annotation.</title>
        <authorList>
            <consortium name="The Broad Institute Genomics Platform"/>
            <consortium name="The Broad Institute Genome Sequencing Center for Infectious Disease"/>
            <person name="Wu L."/>
            <person name="Ma J."/>
        </authorList>
    </citation>
    <scope>NUCLEOTIDE SEQUENCE [LARGE SCALE GENOMIC DNA]</scope>
    <source>
        <strain evidence="2">JCM 19635</strain>
    </source>
</reference>
<dbReference type="RefSeq" id="WP_380203229.1">
    <property type="nucleotide sequence ID" value="NZ_JBHTEK010000001.1"/>
</dbReference>
<organism evidence="1 2">
    <name type="scientific">Hymenobacter humi</name>
    <dbReference type="NCBI Taxonomy" id="1411620"/>
    <lineage>
        <taxon>Bacteria</taxon>
        <taxon>Pseudomonadati</taxon>
        <taxon>Bacteroidota</taxon>
        <taxon>Cytophagia</taxon>
        <taxon>Cytophagales</taxon>
        <taxon>Hymenobacteraceae</taxon>
        <taxon>Hymenobacter</taxon>
    </lineage>
</organism>
<dbReference type="Proteomes" id="UP001596513">
    <property type="component" value="Unassembled WGS sequence"/>
</dbReference>
<protein>
    <recommendedName>
        <fullName evidence="3">Lipoprotein</fullName>
    </recommendedName>
</protein>
<comment type="caution">
    <text evidence="1">The sequence shown here is derived from an EMBL/GenBank/DDBJ whole genome shotgun (WGS) entry which is preliminary data.</text>
</comment>